<reference evidence="1" key="1">
    <citation type="submission" date="2018-12" db="EMBL/GenBank/DDBJ databases">
        <title>Novel natural products biosynthetic potential of the class Ktedonobacteria.</title>
        <authorList>
            <person name="Zheng Y."/>
            <person name="Saitou A."/>
            <person name="Wang C.M."/>
            <person name="Toyoda A."/>
            <person name="Minakuchi Y."/>
            <person name="Sekiguchi Y."/>
            <person name="Ueda K."/>
            <person name="Takano H."/>
            <person name="Sakai Y."/>
            <person name="Yokota A."/>
            <person name="Yabe S."/>
        </authorList>
    </citation>
    <scope>NUCLEOTIDE SEQUENCE</scope>
    <source>
        <strain evidence="1">COM3</strain>
    </source>
</reference>
<organism evidence="1">
    <name type="scientific">Thermosporothrix sp. COM3</name>
    <dbReference type="NCBI Taxonomy" id="2490863"/>
    <lineage>
        <taxon>Bacteria</taxon>
        <taxon>Bacillati</taxon>
        <taxon>Chloroflexota</taxon>
        <taxon>Ktedonobacteria</taxon>
        <taxon>Ktedonobacterales</taxon>
        <taxon>Thermosporotrichaceae</taxon>
        <taxon>Thermosporothrix</taxon>
    </lineage>
</organism>
<proteinExistence type="predicted"/>
<gene>
    <name evidence="1" type="ORF">KTC_19890</name>
</gene>
<name>A0A455SIP0_9CHLR</name>
<protein>
    <submittedName>
        <fullName evidence="1">Uncharacterized protein</fullName>
    </submittedName>
</protein>
<accession>A0A455SIP0</accession>
<dbReference type="AlphaFoldDB" id="A0A455SIP0"/>
<sequence length="81" mass="9164">MIVVNPTRRAPDYSSLRVFFSSVGGIGIGAGEKKIRRVTDVCRKPFEQIREMGKLTAIRMCQIWRHIEMPSSLSAVQDDIL</sequence>
<evidence type="ECO:0000313" key="1">
    <source>
        <dbReference type="EMBL" id="BBH87238.1"/>
    </source>
</evidence>
<dbReference type="EMBL" id="AP019376">
    <property type="protein sequence ID" value="BBH87238.1"/>
    <property type="molecule type" value="Genomic_DNA"/>
</dbReference>